<keyword evidence="4" id="KW-1185">Reference proteome</keyword>
<dbReference type="SUPFAM" id="SSF53448">
    <property type="entry name" value="Nucleotide-diphospho-sugar transferases"/>
    <property type="match status" value="1"/>
</dbReference>
<dbReference type="KEGG" id="xla:108705047"/>
<proteinExistence type="predicted"/>
<dbReference type="GO" id="GO:0005886">
    <property type="term" value="C:plasma membrane"/>
    <property type="evidence" value="ECO:0000318"/>
    <property type="project" value="GO_Central"/>
</dbReference>
<dbReference type="RefSeq" id="XP_041426666.1">
    <property type="nucleotide sequence ID" value="XM_041570732.1"/>
</dbReference>
<keyword evidence="2 3" id="KW-0472">Membrane</keyword>
<dbReference type="CTD" id="108705047"/>
<feature type="transmembrane region" description="Helical" evidence="3">
    <location>
        <begin position="520"/>
        <end position="544"/>
    </location>
</feature>
<evidence type="ECO:0000313" key="4">
    <source>
        <dbReference type="Proteomes" id="UP000186698"/>
    </source>
</evidence>
<feature type="transmembrane region" description="Helical" evidence="3">
    <location>
        <begin position="448"/>
        <end position="468"/>
    </location>
</feature>
<evidence type="ECO:0000256" key="1">
    <source>
        <dbReference type="ARBA" id="ARBA00004370"/>
    </source>
</evidence>
<comment type="subcellular location">
    <subcellularLocation>
        <location evidence="1">Membrane</location>
    </subcellularLocation>
</comment>
<dbReference type="GO" id="GO:0050501">
    <property type="term" value="F:hyaluronan synthase activity"/>
    <property type="evidence" value="ECO:0000318"/>
    <property type="project" value="GO_Central"/>
</dbReference>
<dbReference type="InterPro" id="IPR029044">
    <property type="entry name" value="Nucleotide-diphossugar_trans"/>
</dbReference>
<evidence type="ECO:0000256" key="2">
    <source>
        <dbReference type="ARBA" id="ARBA00023136"/>
    </source>
</evidence>
<dbReference type="GeneID" id="108705047"/>
<dbReference type="AlphaFoldDB" id="A0A8J1LB05"/>
<dbReference type="PANTHER" id="PTHR22913:SF4">
    <property type="entry name" value="HYALURONAN SYNTHASE 1"/>
    <property type="match status" value="1"/>
</dbReference>
<sequence length="596" mass="69078">MAYTLKEEHVWIGVVRRIMTFGFACLVLTGVTWAFADSIPLVTDEYRILAFGIYGAFLTVHLVIQSLFAFLEHRKMKISDHICTYTKTVALTISAYQEDPEYLRECLVSVKNIHYPPDKLKVIMVIDGNSPEDQYMMDMFKEVFAGEDVGTFCWENNYHSWKPENTAKSPDAAQQVENDTLIRRNQEQSDDLPESTVNANYEIEVEDPMLGEVKHLIKSKRCVCLMQKWGGKREVMYTAFKALGESVDYVQVCDSDTKLDPLATLELVKVLESNDRYGAVGGDVRILNLNDSYISFMSSLRYWIAFNIERACQSYFDCVSCISGPLGLYRNDLLQTFLESWYNQKFLGTHCTFGDDRHLTNRMLSIGYATKYTARSKCYSETPAQFLRWLNQQTRWTKSYFREWLYNSLWWHKHHLWMTYESVIAGIFPFFVTATVVRLFFSCHLWDIVWVLICVQLIATVKALYACLLRGNPIMIFMSLYAILYMGGLLPSKYFALITMNKSSWGTSGRKKVVGNYIPLLPLSIWGAILLAGTLYTIVMMSLCTSCRLIEAEKTYLIYGSAFYLAYWALMFCLYWLWVKRICRKRTDTYDLKGYT</sequence>
<dbReference type="Pfam" id="PF13641">
    <property type="entry name" value="Glyco_tranf_2_3"/>
    <property type="match status" value="1"/>
</dbReference>
<dbReference type="Gene3D" id="3.90.550.10">
    <property type="entry name" value="Spore Coat Polysaccharide Biosynthesis Protein SpsA, Chain A"/>
    <property type="match status" value="1"/>
</dbReference>
<evidence type="ECO:0000313" key="5">
    <source>
        <dbReference type="RefSeq" id="XP_041426666.1"/>
    </source>
</evidence>
<organism evidence="4 5">
    <name type="scientific">Xenopus laevis</name>
    <name type="common">African clawed frog</name>
    <dbReference type="NCBI Taxonomy" id="8355"/>
    <lineage>
        <taxon>Eukaryota</taxon>
        <taxon>Metazoa</taxon>
        <taxon>Chordata</taxon>
        <taxon>Craniata</taxon>
        <taxon>Vertebrata</taxon>
        <taxon>Euteleostomi</taxon>
        <taxon>Amphibia</taxon>
        <taxon>Batrachia</taxon>
        <taxon>Anura</taxon>
        <taxon>Pipoidea</taxon>
        <taxon>Pipidae</taxon>
        <taxon>Xenopodinae</taxon>
        <taxon>Xenopus</taxon>
        <taxon>Xenopus</taxon>
    </lineage>
</organism>
<name>A0A8J1LB05_XENLA</name>
<dbReference type="Proteomes" id="UP000186698">
    <property type="component" value="Chromosome 7S"/>
</dbReference>
<keyword evidence="3" id="KW-0812">Transmembrane</keyword>
<feature type="transmembrane region" description="Helical" evidence="3">
    <location>
        <begin position="423"/>
        <end position="442"/>
    </location>
</feature>
<evidence type="ECO:0000256" key="3">
    <source>
        <dbReference type="SAM" id="Phobius"/>
    </source>
</evidence>
<protein>
    <submittedName>
        <fullName evidence="5">Hyaluronan synthase 1-like</fullName>
    </submittedName>
</protein>
<accession>A0A8J1LB05</accession>
<feature type="transmembrane region" description="Helical" evidence="3">
    <location>
        <begin position="18"/>
        <end position="36"/>
    </location>
</feature>
<dbReference type="GO" id="GO:0000271">
    <property type="term" value="P:polysaccharide biosynthetic process"/>
    <property type="evidence" value="ECO:0000318"/>
    <property type="project" value="GO_Central"/>
</dbReference>
<feature type="transmembrane region" description="Helical" evidence="3">
    <location>
        <begin position="480"/>
        <end position="500"/>
    </location>
</feature>
<feature type="transmembrane region" description="Helical" evidence="3">
    <location>
        <begin position="556"/>
        <end position="578"/>
    </location>
</feature>
<reference evidence="5" key="1">
    <citation type="submission" date="2025-08" db="UniProtKB">
        <authorList>
            <consortium name="RefSeq"/>
        </authorList>
    </citation>
    <scope>IDENTIFICATION</scope>
    <source>
        <strain evidence="5">J_2021</strain>
        <tissue evidence="5">Erythrocytes</tissue>
    </source>
</reference>
<keyword evidence="3" id="KW-1133">Transmembrane helix</keyword>
<dbReference type="GO" id="GO:0030213">
    <property type="term" value="P:hyaluronan biosynthetic process"/>
    <property type="evidence" value="ECO:0000318"/>
    <property type="project" value="GO_Central"/>
</dbReference>
<gene>
    <name evidence="5" type="primary">has1l.S</name>
</gene>
<dbReference type="GO" id="GO:0085029">
    <property type="term" value="P:extracellular matrix assembly"/>
    <property type="evidence" value="ECO:0000318"/>
    <property type="project" value="GO_Central"/>
</dbReference>
<dbReference type="OrthoDB" id="9876900at2759"/>
<dbReference type="PANTHER" id="PTHR22913">
    <property type="entry name" value="HYALURONAN SYNTHASE"/>
    <property type="match status" value="1"/>
</dbReference>
<feature type="transmembrane region" description="Helical" evidence="3">
    <location>
        <begin position="48"/>
        <end position="71"/>
    </location>
</feature>